<dbReference type="Pfam" id="PF01871">
    <property type="entry name" value="AMMECR1"/>
    <property type="match status" value="1"/>
</dbReference>
<dbReference type="InterPro" id="IPR023473">
    <property type="entry name" value="AMMECR1"/>
</dbReference>
<evidence type="ECO:0000313" key="3">
    <source>
        <dbReference type="EMBL" id="CCX34199.1"/>
    </source>
</evidence>
<dbReference type="AlphaFoldDB" id="U4LRK1"/>
<sequence length="272" mass="29750">MATQAHCHYCFDVLASRLNKTQAHSLSEFEAAVAASSASLTNGTSSSSVATNGATNGVTNGTNGANVNGTTNGASRNGVNGNGNTEKKFPLFVTWKKLSGGHYDLRGCIGTFDSKPLNEGLRDYSLTAALHDTRFPPITSKELPSLECGVTLLTNFEPASNPMDWEIGLHGLQIDFVYHNRRMGATYLPDVASEQGWTKEETIVSLMRKAGWTGGKKDWEKVPMKVTRYQGSKAVVRWEEYLEVMESMETAEDGEESEDEEEEEEGEYMVGK</sequence>
<organism evidence="3 4">
    <name type="scientific">Pyronema omphalodes (strain CBS 100304)</name>
    <name type="common">Pyronema confluens</name>
    <dbReference type="NCBI Taxonomy" id="1076935"/>
    <lineage>
        <taxon>Eukaryota</taxon>
        <taxon>Fungi</taxon>
        <taxon>Dikarya</taxon>
        <taxon>Ascomycota</taxon>
        <taxon>Pezizomycotina</taxon>
        <taxon>Pezizomycetes</taxon>
        <taxon>Pezizales</taxon>
        <taxon>Pyronemataceae</taxon>
        <taxon>Pyronema</taxon>
    </lineage>
</organism>
<evidence type="ECO:0000259" key="2">
    <source>
        <dbReference type="PROSITE" id="PS51112"/>
    </source>
</evidence>
<dbReference type="NCBIfam" id="TIGR00296">
    <property type="entry name" value="TIGR00296 family protein"/>
    <property type="match status" value="1"/>
</dbReference>
<dbReference type="EMBL" id="HF936392">
    <property type="protein sequence ID" value="CCX34199.1"/>
    <property type="molecule type" value="Genomic_DNA"/>
</dbReference>
<dbReference type="PANTHER" id="PTHR13016:SF0">
    <property type="entry name" value="AMME SYNDROME CANDIDATE GENE 1 PROTEIN"/>
    <property type="match status" value="1"/>
</dbReference>
<dbReference type="PANTHER" id="PTHR13016">
    <property type="entry name" value="AMMECR1 HOMOLOG"/>
    <property type="match status" value="1"/>
</dbReference>
<dbReference type="InterPro" id="IPR036071">
    <property type="entry name" value="AMMECR1_dom_sf"/>
</dbReference>
<gene>
    <name evidence="3" type="ORF">PCON_03013</name>
</gene>
<evidence type="ECO:0000256" key="1">
    <source>
        <dbReference type="SAM" id="MobiDB-lite"/>
    </source>
</evidence>
<reference evidence="3 4" key="1">
    <citation type="journal article" date="2013" name="PLoS Genet.">
        <title>The genome and development-dependent transcriptomes of Pyronema confluens: a window into fungal evolution.</title>
        <authorList>
            <person name="Traeger S."/>
            <person name="Altegoer F."/>
            <person name="Freitag M."/>
            <person name="Gabaldon T."/>
            <person name="Kempken F."/>
            <person name="Kumar A."/>
            <person name="Marcet-Houben M."/>
            <person name="Poggeler S."/>
            <person name="Stajich J.E."/>
            <person name="Nowrousian M."/>
        </authorList>
    </citation>
    <scope>NUCLEOTIDE SEQUENCE [LARGE SCALE GENOMIC DNA]</scope>
    <source>
        <strain evidence="4">CBS 100304</strain>
        <tissue evidence="3">Vegetative mycelium</tissue>
    </source>
</reference>
<dbReference type="OrthoDB" id="24630at2759"/>
<evidence type="ECO:0000313" key="4">
    <source>
        <dbReference type="Proteomes" id="UP000018144"/>
    </source>
</evidence>
<feature type="compositionally biased region" description="Low complexity" evidence="1">
    <location>
        <begin position="41"/>
        <end position="74"/>
    </location>
</feature>
<dbReference type="SUPFAM" id="SSF143447">
    <property type="entry name" value="AMMECR1-like"/>
    <property type="match status" value="1"/>
</dbReference>
<dbReference type="InterPro" id="IPR002733">
    <property type="entry name" value="AMMECR1_domain"/>
</dbReference>
<accession>U4LRK1</accession>
<dbReference type="PROSITE" id="PS51112">
    <property type="entry name" value="AMMECR1"/>
    <property type="match status" value="1"/>
</dbReference>
<feature type="region of interest" description="Disordered" evidence="1">
    <location>
        <begin position="247"/>
        <end position="272"/>
    </location>
</feature>
<dbReference type="STRING" id="1076935.U4LRK1"/>
<dbReference type="eggNOG" id="KOG3274">
    <property type="taxonomic scope" value="Eukaryota"/>
</dbReference>
<feature type="region of interest" description="Disordered" evidence="1">
    <location>
        <begin position="41"/>
        <end position="82"/>
    </location>
</feature>
<protein>
    <submittedName>
        <fullName evidence="3">Similar to Uncharacterized protein R166.3 acc. no. Q22004</fullName>
    </submittedName>
</protein>
<feature type="domain" description="AMMECR1" evidence="2">
    <location>
        <begin position="1"/>
        <end position="245"/>
    </location>
</feature>
<feature type="compositionally biased region" description="Acidic residues" evidence="1">
    <location>
        <begin position="249"/>
        <end position="272"/>
    </location>
</feature>
<dbReference type="OMA" id="MATVEHC"/>
<dbReference type="Gene3D" id="3.30.700.20">
    <property type="entry name" value="Hypothetical protein ph0010, domain 1"/>
    <property type="match status" value="1"/>
</dbReference>
<proteinExistence type="predicted"/>
<dbReference type="Proteomes" id="UP000018144">
    <property type="component" value="Unassembled WGS sequence"/>
</dbReference>
<name>U4LRK1_PYROM</name>
<keyword evidence="4" id="KW-1185">Reference proteome</keyword>
<dbReference type="InterPro" id="IPR027485">
    <property type="entry name" value="AMMECR1_N"/>
</dbReference>